<dbReference type="AlphaFoldDB" id="A0A1R2BVU2"/>
<protein>
    <submittedName>
        <fullName evidence="2">Uncharacterized protein</fullName>
    </submittedName>
</protein>
<keyword evidence="1" id="KW-0175">Coiled coil</keyword>
<gene>
    <name evidence="2" type="ORF">SteCoe_18787</name>
</gene>
<accession>A0A1R2BVU2</accession>
<proteinExistence type="predicted"/>
<sequence length="181" mass="20656">MNSSKKNLSIDTSFSIPSEAFSTIAETSEIISSQDESQFFDIDSIDSFGIDDSTEKIIKSTNKICKAVCKRMEAHHNAIINLELFLLQKEADEIKNFISKIENTLSTSKNQENCIRPIPKKNSVSRHDLFLLKEKLKEAKNRSKEIKTEKKFITNENNKLKSVLMEKSLHFSQTESACDIF</sequence>
<name>A0A1R2BVU2_9CILI</name>
<reference evidence="2 3" key="1">
    <citation type="submission" date="2016-11" db="EMBL/GenBank/DDBJ databases">
        <title>The macronuclear genome of Stentor coeruleus: a giant cell with tiny introns.</title>
        <authorList>
            <person name="Slabodnick M."/>
            <person name="Ruby J.G."/>
            <person name="Reiff S.B."/>
            <person name="Swart E.C."/>
            <person name="Gosai S."/>
            <person name="Prabakaran S."/>
            <person name="Witkowska E."/>
            <person name="Larue G.E."/>
            <person name="Fisher S."/>
            <person name="Freeman R.M."/>
            <person name="Gunawardena J."/>
            <person name="Chu W."/>
            <person name="Stover N.A."/>
            <person name="Gregory B.D."/>
            <person name="Nowacki M."/>
            <person name="Derisi J."/>
            <person name="Roy S.W."/>
            <person name="Marshall W.F."/>
            <person name="Sood P."/>
        </authorList>
    </citation>
    <scope>NUCLEOTIDE SEQUENCE [LARGE SCALE GENOMIC DNA]</scope>
    <source>
        <strain evidence="2">WM001</strain>
    </source>
</reference>
<keyword evidence="3" id="KW-1185">Reference proteome</keyword>
<feature type="coiled-coil region" evidence="1">
    <location>
        <begin position="129"/>
        <end position="156"/>
    </location>
</feature>
<organism evidence="2 3">
    <name type="scientific">Stentor coeruleus</name>
    <dbReference type="NCBI Taxonomy" id="5963"/>
    <lineage>
        <taxon>Eukaryota</taxon>
        <taxon>Sar</taxon>
        <taxon>Alveolata</taxon>
        <taxon>Ciliophora</taxon>
        <taxon>Postciliodesmatophora</taxon>
        <taxon>Heterotrichea</taxon>
        <taxon>Heterotrichida</taxon>
        <taxon>Stentoridae</taxon>
        <taxon>Stentor</taxon>
    </lineage>
</organism>
<evidence type="ECO:0000313" key="3">
    <source>
        <dbReference type="Proteomes" id="UP000187209"/>
    </source>
</evidence>
<evidence type="ECO:0000256" key="1">
    <source>
        <dbReference type="SAM" id="Coils"/>
    </source>
</evidence>
<dbReference type="Proteomes" id="UP000187209">
    <property type="component" value="Unassembled WGS sequence"/>
</dbReference>
<evidence type="ECO:0000313" key="2">
    <source>
        <dbReference type="EMBL" id="OMJ80884.1"/>
    </source>
</evidence>
<dbReference type="EMBL" id="MPUH01000404">
    <property type="protein sequence ID" value="OMJ80884.1"/>
    <property type="molecule type" value="Genomic_DNA"/>
</dbReference>
<comment type="caution">
    <text evidence="2">The sequence shown here is derived from an EMBL/GenBank/DDBJ whole genome shotgun (WGS) entry which is preliminary data.</text>
</comment>